<dbReference type="AlphaFoldDB" id="A0A6J4UTL2"/>
<evidence type="ECO:0000313" key="2">
    <source>
        <dbReference type="EMBL" id="CAA9557976.1"/>
    </source>
</evidence>
<dbReference type="EMBL" id="CADCWL010000060">
    <property type="protein sequence ID" value="CAA9557976.1"/>
    <property type="molecule type" value="Genomic_DNA"/>
</dbReference>
<name>A0A6J4UTL2_9BACT</name>
<gene>
    <name evidence="2" type="ORF">AVDCRST_MAG19-1387</name>
</gene>
<protein>
    <submittedName>
        <fullName evidence="2">Uncharacterized protein</fullName>
    </submittedName>
</protein>
<organism evidence="2">
    <name type="scientific">uncultured Thermomicrobiales bacterium</name>
    <dbReference type="NCBI Taxonomy" id="1645740"/>
    <lineage>
        <taxon>Bacteria</taxon>
        <taxon>Pseudomonadati</taxon>
        <taxon>Thermomicrobiota</taxon>
        <taxon>Thermomicrobia</taxon>
        <taxon>Thermomicrobiales</taxon>
        <taxon>environmental samples</taxon>
    </lineage>
</organism>
<evidence type="ECO:0000256" key="1">
    <source>
        <dbReference type="SAM" id="MobiDB-lite"/>
    </source>
</evidence>
<feature type="region of interest" description="Disordered" evidence="1">
    <location>
        <begin position="1"/>
        <end position="49"/>
    </location>
</feature>
<reference evidence="2" key="1">
    <citation type="submission" date="2020-02" db="EMBL/GenBank/DDBJ databases">
        <authorList>
            <person name="Meier V. D."/>
        </authorList>
    </citation>
    <scope>NUCLEOTIDE SEQUENCE</scope>
    <source>
        <strain evidence="2">AVDCRST_MAG19</strain>
    </source>
</reference>
<proteinExistence type="predicted"/>
<accession>A0A6J4UTL2</accession>
<sequence>MQDRCPGAVGEGLERGEDDGCTNGHADKEGARHAAAAPSSGMPDRDVDAHRVPPWYRVVVPIETMLPSITNDRSRTGSD</sequence>